<evidence type="ECO:0000313" key="3">
    <source>
        <dbReference type="Proteomes" id="UP001519460"/>
    </source>
</evidence>
<sequence length="542" mass="60773">MAANTEKSSDSDVAMDADGDPTYVPDSSSSDSEASVSYPMLVAARVSADDACTDPAGENCAHAVPACEDGKHSDIKGLTYSETITVGERTVPKPQKHVCLFCHKPQSRLSRHLGSQHGGEKALVPYLNARKGDEKKRELAKLRNAGDHQHNIGVLRNKEGTMVVKRRKRQDCTVDIDNFVTCPNCFGLFQKKDLYRHKCAEAQREHGPRRELARRGKLLLPVDGEEQDSERFLSFLHTMHGDHISIVAKNDRLIRALAKRQVKRHGFDKDRFGHIRNKVRELARLLLKLREVSRLPNGTLKDFLKPGMFGAIVESTKQVAGYCENEYIFKTPSLASKLGHSLKTCAEMLEAEGIENKDEQLVEDVRGYLKLHQMRWNEEISAHASRSLTHLKKSQGVKRIPLTKDVATLATHLNNLASESSKNLQKAIESKEIKEAWNSLSEITLTQIILFNRRRSGEASKLKLEDLNQQPTHDSDVLESLSDFEKKLCKRLSRIEIFGKRGRLVPILLAGKLKAALDLLVEKREAAGISPLNKFVFSLKVT</sequence>
<gene>
    <name evidence="2" type="ORF">BaRGS_00022963</name>
</gene>
<dbReference type="EMBL" id="JACVVK020000189">
    <property type="protein sequence ID" value="KAK7485782.1"/>
    <property type="molecule type" value="Genomic_DNA"/>
</dbReference>
<organism evidence="2 3">
    <name type="scientific">Batillaria attramentaria</name>
    <dbReference type="NCBI Taxonomy" id="370345"/>
    <lineage>
        <taxon>Eukaryota</taxon>
        <taxon>Metazoa</taxon>
        <taxon>Spiralia</taxon>
        <taxon>Lophotrochozoa</taxon>
        <taxon>Mollusca</taxon>
        <taxon>Gastropoda</taxon>
        <taxon>Caenogastropoda</taxon>
        <taxon>Sorbeoconcha</taxon>
        <taxon>Cerithioidea</taxon>
        <taxon>Batillariidae</taxon>
        <taxon>Batillaria</taxon>
    </lineage>
</organism>
<reference evidence="2 3" key="1">
    <citation type="journal article" date="2023" name="Sci. Data">
        <title>Genome assembly of the Korean intertidal mud-creeper Batillaria attramentaria.</title>
        <authorList>
            <person name="Patra A.K."/>
            <person name="Ho P.T."/>
            <person name="Jun S."/>
            <person name="Lee S.J."/>
            <person name="Kim Y."/>
            <person name="Won Y.J."/>
        </authorList>
    </citation>
    <scope>NUCLEOTIDE SEQUENCE [LARGE SCALE GENOMIC DNA]</scope>
    <source>
        <strain evidence="2">Wonlab-2016</strain>
    </source>
</reference>
<proteinExistence type="predicted"/>
<dbReference type="AlphaFoldDB" id="A0ABD0KFX6"/>
<protein>
    <recommendedName>
        <fullName evidence="4">C2H2-type domain-containing protein</fullName>
    </recommendedName>
</protein>
<feature type="region of interest" description="Disordered" evidence="1">
    <location>
        <begin position="1"/>
        <end position="36"/>
    </location>
</feature>
<keyword evidence="3" id="KW-1185">Reference proteome</keyword>
<evidence type="ECO:0000313" key="2">
    <source>
        <dbReference type="EMBL" id="KAK7485782.1"/>
    </source>
</evidence>
<accession>A0ABD0KFX6</accession>
<comment type="caution">
    <text evidence="2">The sequence shown here is derived from an EMBL/GenBank/DDBJ whole genome shotgun (WGS) entry which is preliminary data.</text>
</comment>
<evidence type="ECO:0008006" key="4">
    <source>
        <dbReference type="Google" id="ProtNLM"/>
    </source>
</evidence>
<name>A0ABD0KFX6_9CAEN</name>
<feature type="compositionally biased region" description="Low complexity" evidence="1">
    <location>
        <begin position="23"/>
        <end position="36"/>
    </location>
</feature>
<dbReference type="PANTHER" id="PTHR33480">
    <property type="entry name" value="SET DOMAIN-CONTAINING PROTEIN-RELATED"/>
    <property type="match status" value="1"/>
</dbReference>
<dbReference type="PANTHER" id="PTHR33480:SF1">
    <property type="entry name" value="TYR RECOMBINASE DOMAIN-CONTAINING PROTEIN"/>
    <property type="match status" value="1"/>
</dbReference>
<evidence type="ECO:0000256" key="1">
    <source>
        <dbReference type="SAM" id="MobiDB-lite"/>
    </source>
</evidence>
<dbReference type="Proteomes" id="UP001519460">
    <property type="component" value="Unassembled WGS sequence"/>
</dbReference>